<dbReference type="Proteomes" id="UP001054945">
    <property type="component" value="Unassembled WGS sequence"/>
</dbReference>
<organism evidence="2 3">
    <name type="scientific">Caerostris extrusa</name>
    <name type="common">Bark spider</name>
    <name type="synonym">Caerostris bankana</name>
    <dbReference type="NCBI Taxonomy" id="172846"/>
    <lineage>
        <taxon>Eukaryota</taxon>
        <taxon>Metazoa</taxon>
        <taxon>Ecdysozoa</taxon>
        <taxon>Arthropoda</taxon>
        <taxon>Chelicerata</taxon>
        <taxon>Arachnida</taxon>
        <taxon>Araneae</taxon>
        <taxon>Araneomorphae</taxon>
        <taxon>Entelegynae</taxon>
        <taxon>Araneoidea</taxon>
        <taxon>Araneidae</taxon>
        <taxon>Caerostris</taxon>
    </lineage>
</organism>
<feature type="compositionally biased region" description="Basic residues" evidence="1">
    <location>
        <begin position="51"/>
        <end position="66"/>
    </location>
</feature>
<dbReference type="AlphaFoldDB" id="A0AAV4RXH8"/>
<feature type="region of interest" description="Disordered" evidence="1">
    <location>
        <begin position="43"/>
        <end position="66"/>
    </location>
</feature>
<keyword evidence="3" id="KW-1185">Reference proteome</keyword>
<accession>A0AAV4RXH8</accession>
<reference evidence="2 3" key="1">
    <citation type="submission" date="2021-06" db="EMBL/GenBank/DDBJ databases">
        <title>Caerostris extrusa draft genome.</title>
        <authorList>
            <person name="Kono N."/>
            <person name="Arakawa K."/>
        </authorList>
    </citation>
    <scope>NUCLEOTIDE SEQUENCE [LARGE SCALE GENOMIC DNA]</scope>
</reference>
<protein>
    <submittedName>
        <fullName evidence="2">Uncharacterized protein</fullName>
    </submittedName>
</protein>
<dbReference type="EMBL" id="BPLR01008560">
    <property type="protein sequence ID" value="GIY25566.1"/>
    <property type="molecule type" value="Genomic_DNA"/>
</dbReference>
<sequence length="66" mass="7872">MWVINEGGPRLSTRAWAKITFGLEKWCRGGKQPSVVWEETKRPGYWNEKQNHRHHRPHTSRKTPHV</sequence>
<comment type="caution">
    <text evidence="2">The sequence shown here is derived from an EMBL/GenBank/DDBJ whole genome shotgun (WGS) entry which is preliminary data.</text>
</comment>
<evidence type="ECO:0000313" key="3">
    <source>
        <dbReference type="Proteomes" id="UP001054945"/>
    </source>
</evidence>
<name>A0AAV4RXH8_CAEEX</name>
<evidence type="ECO:0000256" key="1">
    <source>
        <dbReference type="SAM" id="MobiDB-lite"/>
    </source>
</evidence>
<evidence type="ECO:0000313" key="2">
    <source>
        <dbReference type="EMBL" id="GIY25566.1"/>
    </source>
</evidence>
<gene>
    <name evidence="2" type="ORF">CEXT_491041</name>
</gene>
<proteinExistence type="predicted"/>